<dbReference type="EMBL" id="AGXV01000053">
    <property type="protein sequence ID" value="EIY55930.1"/>
    <property type="molecule type" value="Genomic_DNA"/>
</dbReference>
<dbReference type="CDD" id="cd01052">
    <property type="entry name" value="DPSL"/>
    <property type="match status" value="1"/>
</dbReference>
<dbReference type="Gene3D" id="1.20.1260.10">
    <property type="match status" value="1"/>
</dbReference>
<feature type="domain" description="Ferritin-like diiron" evidence="3">
    <location>
        <begin position="73"/>
        <end position="225"/>
    </location>
</feature>
<organism evidence="4 5">
    <name type="scientific">Bacteroides salyersiae CL02T12C01</name>
    <dbReference type="NCBI Taxonomy" id="997887"/>
    <lineage>
        <taxon>Bacteria</taxon>
        <taxon>Pseudomonadati</taxon>
        <taxon>Bacteroidota</taxon>
        <taxon>Bacteroidia</taxon>
        <taxon>Bacteroidales</taxon>
        <taxon>Bacteroidaceae</taxon>
        <taxon>Bacteroides</taxon>
    </lineage>
</organism>
<dbReference type="InterPro" id="IPR033921">
    <property type="entry name" value="DPSL_diiron-bd_dom"/>
</dbReference>
<evidence type="ECO:0000313" key="5">
    <source>
        <dbReference type="Proteomes" id="UP000005150"/>
    </source>
</evidence>
<evidence type="ECO:0000256" key="1">
    <source>
        <dbReference type="ARBA" id="ARBA00022434"/>
    </source>
</evidence>
<dbReference type="PANTHER" id="PTHR30295">
    <property type="entry name" value="BACTERIOFERRITIN"/>
    <property type="match status" value="1"/>
</dbReference>
<dbReference type="AlphaFoldDB" id="I8XYG1"/>
<dbReference type="GO" id="GO:0008199">
    <property type="term" value="F:ferric iron binding"/>
    <property type="evidence" value="ECO:0007669"/>
    <property type="project" value="InterPro"/>
</dbReference>
<dbReference type="GO" id="GO:0004322">
    <property type="term" value="F:ferroxidase activity"/>
    <property type="evidence" value="ECO:0007669"/>
    <property type="project" value="TreeGrafter"/>
</dbReference>
<evidence type="ECO:0000313" key="4">
    <source>
        <dbReference type="EMBL" id="EIY55930.1"/>
    </source>
</evidence>
<dbReference type="HOGENOM" id="CLU_104506_4_0_10"/>
<dbReference type="InterPro" id="IPR008331">
    <property type="entry name" value="Ferritin_DPS_dom"/>
</dbReference>
<dbReference type="InterPro" id="IPR009078">
    <property type="entry name" value="Ferritin-like_SF"/>
</dbReference>
<dbReference type="PROSITE" id="PS50905">
    <property type="entry name" value="FERRITIN_LIKE"/>
    <property type="match status" value="1"/>
</dbReference>
<keyword evidence="1" id="KW-0409">Iron storage</keyword>
<evidence type="ECO:0000259" key="3">
    <source>
        <dbReference type="PROSITE" id="PS50905"/>
    </source>
</evidence>
<gene>
    <name evidence="4" type="ORF">HMPREF1071_04416</name>
</gene>
<sequence>MLNALETGKRNLICSNKQIIIQPTTAILRPFTFVKSDLSRNKRFSALLNNQLNIYNLNFKIMAKESVKILQGKLDVKSLIEQLNAALSEEWLAYYQYWVGALVVEGAMRTGVQGEFEEHAEEERQHAQLIADRIIELEGTPVLDPKQWFELARCKYDTPTQFDTVSLLNQNVASERCAILRYQEIAKFTEGKDYTTCDIAKHILAEEEDHEQDLQDYLNDIAKMKESFLKK</sequence>
<dbReference type="GO" id="GO:0005829">
    <property type="term" value="C:cytosol"/>
    <property type="evidence" value="ECO:0007669"/>
    <property type="project" value="TreeGrafter"/>
</dbReference>
<name>I8XYG1_9BACE</name>
<dbReference type="InterPro" id="IPR012347">
    <property type="entry name" value="Ferritin-like"/>
</dbReference>
<evidence type="ECO:0000256" key="2">
    <source>
        <dbReference type="ARBA" id="ARBA00023004"/>
    </source>
</evidence>
<keyword evidence="5" id="KW-1185">Reference proteome</keyword>
<comment type="caution">
    <text evidence="4">The sequence shown here is derived from an EMBL/GenBank/DDBJ whole genome shotgun (WGS) entry which is preliminary data.</text>
</comment>
<dbReference type="PANTHER" id="PTHR30295:SF1">
    <property type="entry name" value="DNA PROTECTION DURING STARVATION PROTEIN"/>
    <property type="match status" value="1"/>
</dbReference>
<accession>I8XYG1</accession>
<dbReference type="GO" id="GO:0006879">
    <property type="term" value="P:intracellular iron ion homeostasis"/>
    <property type="evidence" value="ECO:0007669"/>
    <property type="project" value="UniProtKB-KW"/>
</dbReference>
<dbReference type="InterPro" id="IPR009040">
    <property type="entry name" value="Ferritin-like_diiron"/>
</dbReference>
<dbReference type="Proteomes" id="UP000005150">
    <property type="component" value="Unassembled WGS sequence"/>
</dbReference>
<reference evidence="4 5" key="1">
    <citation type="submission" date="2012-02" db="EMBL/GenBank/DDBJ databases">
        <title>The Genome Sequence of Bacteroides salyersiae CL02T12C01.</title>
        <authorList>
            <consortium name="The Broad Institute Genome Sequencing Platform"/>
            <person name="Earl A."/>
            <person name="Ward D."/>
            <person name="Feldgarden M."/>
            <person name="Gevers D."/>
            <person name="Zitomersky N.L."/>
            <person name="Coyne M.J."/>
            <person name="Comstock L.E."/>
            <person name="Young S.K."/>
            <person name="Zeng Q."/>
            <person name="Gargeya S."/>
            <person name="Fitzgerald M."/>
            <person name="Haas B."/>
            <person name="Abouelleil A."/>
            <person name="Alvarado L."/>
            <person name="Arachchi H.M."/>
            <person name="Berlin A."/>
            <person name="Chapman S.B."/>
            <person name="Gearin G."/>
            <person name="Goldberg J."/>
            <person name="Griggs A."/>
            <person name="Gujja S."/>
            <person name="Hansen M."/>
            <person name="Heiman D."/>
            <person name="Howarth C."/>
            <person name="Larimer J."/>
            <person name="Lui A."/>
            <person name="MacDonald P.J.P."/>
            <person name="McCowen C."/>
            <person name="Montmayeur A."/>
            <person name="Murphy C."/>
            <person name="Neiman D."/>
            <person name="Pearson M."/>
            <person name="Priest M."/>
            <person name="Roberts A."/>
            <person name="Saif S."/>
            <person name="Shea T."/>
            <person name="Sisk P."/>
            <person name="Stolte C."/>
            <person name="Sykes S."/>
            <person name="Wortman J."/>
            <person name="Nusbaum C."/>
            <person name="Birren B."/>
        </authorList>
    </citation>
    <scope>NUCLEOTIDE SEQUENCE [LARGE SCALE GENOMIC DNA]</scope>
    <source>
        <strain evidence="4 5">CL02T12C01</strain>
    </source>
</reference>
<keyword evidence="2" id="KW-0408">Iron</keyword>
<protein>
    <recommendedName>
        <fullName evidence="3">Ferritin-like diiron domain-containing protein</fullName>
    </recommendedName>
</protein>
<dbReference type="Pfam" id="PF00210">
    <property type="entry name" value="Ferritin"/>
    <property type="match status" value="1"/>
</dbReference>
<dbReference type="SUPFAM" id="SSF47240">
    <property type="entry name" value="Ferritin-like"/>
    <property type="match status" value="1"/>
</dbReference>
<dbReference type="PATRIC" id="fig|997887.3.peg.4618"/>
<dbReference type="GO" id="GO:0020037">
    <property type="term" value="F:heme binding"/>
    <property type="evidence" value="ECO:0007669"/>
    <property type="project" value="TreeGrafter"/>
</dbReference>
<proteinExistence type="predicted"/>